<accession>A0ABX0X9M9</accession>
<sequence length="161" mass="18622">MTNDNKQEIENLGTFFEGRGMTPMEARVFALLLLSEPHYQDFFTIQEKLSASKSAISNAVNRLMNAKRVDYLTLPADRKRYFKVNPNQWLAEMKVEIAAVAPMLEKVNGILRKRADMDTPEFNEELERVRDFFAFMAKEFPRLIAKWEKKNAKARSGVSVL</sequence>
<keyword evidence="2 4" id="KW-0238">DNA-binding</keyword>
<keyword evidence="1" id="KW-0805">Transcription regulation</keyword>
<dbReference type="RefSeq" id="WP_168036666.1">
    <property type="nucleotide sequence ID" value="NZ_JAATJH010000002.1"/>
</dbReference>
<dbReference type="InterPro" id="IPR036388">
    <property type="entry name" value="WH-like_DNA-bd_sf"/>
</dbReference>
<dbReference type="EMBL" id="JAATJH010000002">
    <property type="protein sequence ID" value="NJC25897.1"/>
    <property type="molecule type" value="Genomic_DNA"/>
</dbReference>
<evidence type="ECO:0000256" key="1">
    <source>
        <dbReference type="ARBA" id="ARBA00023015"/>
    </source>
</evidence>
<dbReference type="SUPFAM" id="SSF46785">
    <property type="entry name" value="Winged helix' DNA-binding domain"/>
    <property type="match status" value="1"/>
</dbReference>
<dbReference type="PANTHER" id="PTHR38465:SF2">
    <property type="entry name" value="HTH-TYPE TRANSCRIPTIONAL REGULATOR MMPR5"/>
    <property type="match status" value="1"/>
</dbReference>
<organism evidence="4 5">
    <name type="scientific">Neolewinella antarctica</name>
    <dbReference type="NCBI Taxonomy" id="442734"/>
    <lineage>
        <taxon>Bacteria</taxon>
        <taxon>Pseudomonadati</taxon>
        <taxon>Bacteroidota</taxon>
        <taxon>Saprospiria</taxon>
        <taxon>Saprospirales</taxon>
        <taxon>Lewinellaceae</taxon>
        <taxon>Neolewinella</taxon>
    </lineage>
</organism>
<keyword evidence="5" id="KW-1185">Reference proteome</keyword>
<dbReference type="InterPro" id="IPR052362">
    <property type="entry name" value="HTH-GbsR_regulator"/>
</dbReference>
<proteinExistence type="predicted"/>
<dbReference type="GO" id="GO:0003677">
    <property type="term" value="F:DNA binding"/>
    <property type="evidence" value="ECO:0007669"/>
    <property type="project" value="UniProtKB-KW"/>
</dbReference>
<name>A0ABX0X9M9_9BACT</name>
<dbReference type="Gene3D" id="1.10.10.10">
    <property type="entry name" value="Winged helix-like DNA-binding domain superfamily/Winged helix DNA-binding domain"/>
    <property type="match status" value="1"/>
</dbReference>
<dbReference type="InterPro" id="IPR036390">
    <property type="entry name" value="WH_DNA-bd_sf"/>
</dbReference>
<dbReference type="PANTHER" id="PTHR38465">
    <property type="entry name" value="HTH-TYPE TRANSCRIPTIONAL REGULATOR MJ1563-RELATED"/>
    <property type="match status" value="1"/>
</dbReference>
<evidence type="ECO:0000313" key="5">
    <source>
        <dbReference type="Proteomes" id="UP000770785"/>
    </source>
</evidence>
<evidence type="ECO:0000256" key="2">
    <source>
        <dbReference type="ARBA" id="ARBA00023125"/>
    </source>
</evidence>
<protein>
    <submittedName>
        <fullName evidence="4">DNA-binding transcriptional regulator GbsR (MarR family)</fullName>
    </submittedName>
</protein>
<gene>
    <name evidence="4" type="ORF">GGR27_001396</name>
</gene>
<reference evidence="4 5" key="1">
    <citation type="submission" date="2020-03" db="EMBL/GenBank/DDBJ databases">
        <title>Genomic Encyclopedia of Type Strains, Phase IV (KMG-IV): sequencing the most valuable type-strain genomes for metagenomic binning, comparative biology and taxonomic classification.</title>
        <authorList>
            <person name="Goeker M."/>
        </authorList>
    </citation>
    <scope>NUCLEOTIDE SEQUENCE [LARGE SCALE GENOMIC DNA]</scope>
    <source>
        <strain evidence="4 5">DSM 105096</strain>
    </source>
</reference>
<evidence type="ECO:0000256" key="3">
    <source>
        <dbReference type="ARBA" id="ARBA00023163"/>
    </source>
</evidence>
<keyword evidence="3" id="KW-0804">Transcription</keyword>
<dbReference type="Gene3D" id="1.10.287.160">
    <property type="entry name" value="HR1 repeat"/>
    <property type="match status" value="1"/>
</dbReference>
<dbReference type="Proteomes" id="UP000770785">
    <property type="component" value="Unassembled WGS sequence"/>
</dbReference>
<comment type="caution">
    <text evidence="4">The sequence shown here is derived from an EMBL/GenBank/DDBJ whole genome shotgun (WGS) entry which is preliminary data.</text>
</comment>
<evidence type="ECO:0000313" key="4">
    <source>
        <dbReference type="EMBL" id="NJC25897.1"/>
    </source>
</evidence>